<dbReference type="SUPFAM" id="SSF160272">
    <property type="entry name" value="Shew3726-like"/>
    <property type="match status" value="1"/>
</dbReference>
<evidence type="ECO:0000313" key="1">
    <source>
        <dbReference type="EMBL" id="PHM60893.1"/>
    </source>
</evidence>
<keyword evidence="2" id="KW-1185">Reference proteome</keyword>
<dbReference type="InterPro" id="IPR036692">
    <property type="entry name" value="Shew3726-like_sf"/>
</dbReference>
<comment type="caution">
    <text evidence="1">The sequence shown here is derived from an EMBL/GenBank/DDBJ whole genome shotgun (WGS) entry which is preliminary data.</text>
</comment>
<dbReference type="InterPro" id="IPR009962">
    <property type="entry name" value="DUF1488"/>
</dbReference>
<protein>
    <submittedName>
        <fullName evidence="1">Uncharacterized protein</fullName>
    </submittedName>
</protein>
<name>A0A2D0KBV7_9GAMM</name>
<organism evidence="1 2">
    <name type="scientific">Xenorhabdus stockiae</name>
    <dbReference type="NCBI Taxonomy" id="351614"/>
    <lineage>
        <taxon>Bacteria</taxon>
        <taxon>Pseudomonadati</taxon>
        <taxon>Pseudomonadota</taxon>
        <taxon>Gammaproteobacteria</taxon>
        <taxon>Enterobacterales</taxon>
        <taxon>Morganellaceae</taxon>
        <taxon>Xenorhabdus</taxon>
    </lineage>
</organism>
<accession>A0A2D0KBV7</accession>
<dbReference type="RefSeq" id="WP_099111728.1">
    <property type="nucleotide sequence ID" value="NZ_CAWNRH010000120.1"/>
</dbReference>
<dbReference type="Gene3D" id="3.30.160.140">
    <property type="entry name" value="Shew3726-like"/>
    <property type="match status" value="1"/>
</dbReference>
<dbReference type="Proteomes" id="UP000222366">
    <property type="component" value="Unassembled WGS sequence"/>
</dbReference>
<dbReference type="Pfam" id="PF07369">
    <property type="entry name" value="DUF1488"/>
    <property type="match status" value="1"/>
</dbReference>
<dbReference type="EMBL" id="NJAJ01000044">
    <property type="protein sequence ID" value="PHM60893.1"/>
    <property type="molecule type" value="Genomic_DNA"/>
</dbReference>
<gene>
    <name evidence="1" type="ORF">Xsto_03589</name>
</gene>
<proteinExistence type="predicted"/>
<evidence type="ECO:0000313" key="2">
    <source>
        <dbReference type="Proteomes" id="UP000222366"/>
    </source>
</evidence>
<sequence length="89" mass="10610">MNQAIQFPDREEWNEKENKVIFPAMVNGLLVQCLISADELIRRYGNDFHPIELFHQYRWDLEEEFEEIILRGQDDQFGCYSILSDISAK</sequence>
<dbReference type="AlphaFoldDB" id="A0A2D0KBV7"/>
<reference evidence="1 2" key="1">
    <citation type="journal article" date="2017" name="Nat. Microbiol.">
        <title>Natural product diversity associated with the nematode symbionts Photorhabdus and Xenorhabdus.</title>
        <authorList>
            <person name="Tobias N.J."/>
            <person name="Wolff H."/>
            <person name="Djahanschiri B."/>
            <person name="Grundmann F."/>
            <person name="Kronenwerth M."/>
            <person name="Shi Y.M."/>
            <person name="Simonyi S."/>
            <person name="Grun P."/>
            <person name="Shapiro-Ilan D."/>
            <person name="Pidot S.J."/>
            <person name="Stinear T.P."/>
            <person name="Ebersberger I."/>
            <person name="Bode H.B."/>
        </authorList>
    </citation>
    <scope>NUCLEOTIDE SEQUENCE [LARGE SCALE GENOMIC DNA]</scope>
    <source>
        <strain evidence="1 2">DSM 17904</strain>
    </source>
</reference>